<organism evidence="1 2">
    <name type="scientific">Colletotrichum truncatum</name>
    <name type="common">Anthracnose fungus</name>
    <name type="synonym">Colletotrichum capsici</name>
    <dbReference type="NCBI Taxonomy" id="5467"/>
    <lineage>
        <taxon>Eukaryota</taxon>
        <taxon>Fungi</taxon>
        <taxon>Dikarya</taxon>
        <taxon>Ascomycota</taxon>
        <taxon>Pezizomycotina</taxon>
        <taxon>Sordariomycetes</taxon>
        <taxon>Hypocreomycetidae</taxon>
        <taxon>Glomerellales</taxon>
        <taxon>Glomerellaceae</taxon>
        <taxon>Colletotrichum</taxon>
        <taxon>Colletotrichum truncatum species complex</taxon>
    </lineage>
</organism>
<dbReference type="Proteomes" id="UP000805649">
    <property type="component" value="Unassembled WGS sequence"/>
</dbReference>
<evidence type="ECO:0000313" key="2">
    <source>
        <dbReference type="Proteomes" id="UP000805649"/>
    </source>
</evidence>
<protein>
    <submittedName>
        <fullName evidence="1">Uncharacterized protein</fullName>
    </submittedName>
</protein>
<keyword evidence="2" id="KW-1185">Reference proteome</keyword>
<gene>
    <name evidence="1" type="ORF">CTRU02_208965</name>
</gene>
<proteinExistence type="predicted"/>
<accession>A0ACC3YXU1</accession>
<evidence type="ECO:0000313" key="1">
    <source>
        <dbReference type="EMBL" id="KAL0936750.1"/>
    </source>
</evidence>
<comment type="caution">
    <text evidence="1">The sequence shown here is derived from an EMBL/GenBank/DDBJ whole genome shotgun (WGS) entry which is preliminary data.</text>
</comment>
<sequence length="130" mass="14460">MLVSSFESVITVGLIFCSTIITAMPNVQPGAAVRHIDSRAERVDIGNLESITRLAENLRGVHPRGGHLRGMRLDHQLGNQFDNQLLFLQHFLSPFLLLGPLLVALLGEGPLNKYQVTFEVQPIESVDLRY</sequence>
<reference evidence="1 2" key="1">
    <citation type="journal article" date="2020" name="Phytopathology">
        <title>Genome Sequence Resources of Colletotrichum truncatum, C. plurivorum, C. musicola, and C. sojae: Four Species Pathogenic to Soybean (Glycine max).</title>
        <authorList>
            <person name="Rogerio F."/>
            <person name="Boufleur T.R."/>
            <person name="Ciampi-Guillardi M."/>
            <person name="Sukno S.A."/>
            <person name="Thon M.R."/>
            <person name="Massola Junior N.S."/>
            <person name="Baroncelli R."/>
        </authorList>
    </citation>
    <scope>NUCLEOTIDE SEQUENCE [LARGE SCALE GENOMIC DNA]</scope>
    <source>
        <strain evidence="1 2">CMES1059</strain>
    </source>
</reference>
<name>A0ACC3YXU1_COLTU</name>
<dbReference type="EMBL" id="VUJX02000005">
    <property type="protein sequence ID" value="KAL0936750.1"/>
    <property type="molecule type" value="Genomic_DNA"/>
</dbReference>